<feature type="transmembrane region" description="Helical" evidence="1">
    <location>
        <begin position="217"/>
        <end position="240"/>
    </location>
</feature>
<dbReference type="InterPro" id="IPR021737">
    <property type="entry name" value="Phage_phiKZ_Orf197"/>
</dbReference>
<feature type="transmembrane region" description="Helical" evidence="1">
    <location>
        <begin position="58"/>
        <end position="74"/>
    </location>
</feature>
<keyword evidence="1" id="KW-0472">Membrane</keyword>
<dbReference type="RefSeq" id="WP_123844670.1">
    <property type="nucleotide sequence ID" value="NZ_RPDH01000001.1"/>
</dbReference>
<comment type="caution">
    <text evidence="2">The sequence shown here is derived from an EMBL/GenBank/DDBJ whole genome shotgun (WGS) entry which is preliminary data.</text>
</comment>
<sequence>MFLLIKWLCAHVIGDFALQPNRFVQHKRRRKAASGYLYLHCFIHGALIYLFTGMWDQWLAPVIITAAHFCIDLWKLHQKEDARSFIIDQALHLTVLLLLWIQTTGSWQAVLPAAQALLNNQPFWTILLGYAAVIWPTAFLLGFATRRWRNQVHDARIANGKTSLSEAGKWIGIFERILILTFVITGHYEGIGFLIAAKSILRFNDLKENDNRRETEYVLIGTLMSFSASIFIGLVVKYLLQ</sequence>
<evidence type="ECO:0000313" key="2">
    <source>
        <dbReference type="EMBL" id="RPE12205.1"/>
    </source>
</evidence>
<dbReference type="Pfam" id="PF11750">
    <property type="entry name" value="DUF3307"/>
    <property type="match status" value="1"/>
</dbReference>
<feature type="transmembrane region" description="Helical" evidence="1">
    <location>
        <begin position="35"/>
        <end position="52"/>
    </location>
</feature>
<dbReference type="Proteomes" id="UP000278351">
    <property type="component" value="Unassembled WGS sequence"/>
</dbReference>
<feature type="transmembrane region" description="Helical" evidence="1">
    <location>
        <begin position="177"/>
        <end position="197"/>
    </location>
</feature>
<keyword evidence="1" id="KW-0812">Transmembrane</keyword>
<dbReference type="EMBL" id="RPDH01000001">
    <property type="protein sequence ID" value="RPE12205.1"/>
    <property type="molecule type" value="Genomic_DNA"/>
</dbReference>
<name>A0A3N4PXM8_9BACT</name>
<organism evidence="2 3">
    <name type="scientific">Chitinophaga lutea</name>
    <dbReference type="NCBI Taxonomy" id="2488634"/>
    <lineage>
        <taxon>Bacteria</taxon>
        <taxon>Pseudomonadati</taxon>
        <taxon>Bacteroidota</taxon>
        <taxon>Chitinophagia</taxon>
        <taxon>Chitinophagales</taxon>
        <taxon>Chitinophagaceae</taxon>
        <taxon>Chitinophaga</taxon>
    </lineage>
</organism>
<feature type="transmembrane region" description="Helical" evidence="1">
    <location>
        <begin position="123"/>
        <end position="144"/>
    </location>
</feature>
<evidence type="ECO:0000256" key="1">
    <source>
        <dbReference type="SAM" id="Phobius"/>
    </source>
</evidence>
<reference evidence="2 3" key="1">
    <citation type="submission" date="2018-11" db="EMBL/GenBank/DDBJ databases">
        <title>Chitinophaga lutea sp.nov., isolate from arsenic contaminated soil.</title>
        <authorList>
            <person name="Zong Y."/>
        </authorList>
    </citation>
    <scope>NUCLEOTIDE SEQUENCE [LARGE SCALE GENOMIC DNA]</scope>
    <source>
        <strain evidence="2 3">ZY74</strain>
    </source>
</reference>
<evidence type="ECO:0000313" key="3">
    <source>
        <dbReference type="Proteomes" id="UP000278351"/>
    </source>
</evidence>
<accession>A0A3N4PXM8</accession>
<dbReference type="AlphaFoldDB" id="A0A3N4PXM8"/>
<dbReference type="OrthoDB" id="8536716at2"/>
<gene>
    <name evidence="2" type="ORF">EGT74_01215</name>
</gene>
<feature type="transmembrane region" description="Helical" evidence="1">
    <location>
        <begin position="86"/>
        <end position="103"/>
    </location>
</feature>
<keyword evidence="1" id="KW-1133">Transmembrane helix</keyword>
<proteinExistence type="predicted"/>
<protein>
    <submittedName>
        <fullName evidence="2">DUF3307 domain-containing protein</fullName>
    </submittedName>
</protein>
<keyword evidence="3" id="KW-1185">Reference proteome</keyword>